<proteinExistence type="predicted"/>
<dbReference type="InterPro" id="IPR027417">
    <property type="entry name" value="P-loop_NTPase"/>
</dbReference>
<keyword evidence="7" id="KW-0234">DNA repair</keyword>
<dbReference type="Pfam" id="PF00270">
    <property type="entry name" value="DEAD"/>
    <property type="match status" value="1"/>
</dbReference>
<dbReference type="GO" id="GO:0003676">
    <property type="term" value="F:nucleic acid binding"/>
    <property type="evidence" value="ECO:0007669"/>
    <property type="project" value="InterPro"/>
</dbReference>
<keyword evidence="3" id="KW-0227">DNA damage</keyword>
<dbReference type="Proteomes" id="UP000694540">
    <property type="component" value="Unplaced"/>
</dbReference>
<evidence type="ECO:0000256" key="9">
    <source>
        <dbReference type="SAM" id="MobiDB-lite"/>
    </source>
</evidence>
<feature type="domain" description="Helicase ATP-binding" evidence="10">
    <location>
        <begin position="335"/>
        <end position="477"/>
    </location>
</feature>
<evidence type="ECO:0000256" key="3">
    <source>
        <dbReference type="ARBA" id="ARBA00022763"/>
    </source>
</evidence>
<dbReference type="GO" id="GO:0004386">
    <property type="term" value="F:helicase activity"/>
    <property type="evidence" value="ECO:0007669"/>
    <property type="project" value="UniProtKB-KW"/>
</dbReference>
<dbReference type="GO" id="GO:0006281">
    <property type="term" value="P:DNA repair"/>
    <property type="evidence" value="ECO:0007669"/>
    <property type="project" value="UniProtKB-KW"/>
</dbReference>
<keyword evidence="6" id="KW-0067">ATP-binding</keyword>
<protein>
    <submittedName>
        <fullName evidence="11">Helicase, POLQ like</fullName>
    </submittedName>
</protein>
<feature type="compositionally biased region" description="Low complexity" evidence="9">
    <location>
        <begin position="236"/>
        <end position="247"/>
    </location>
</feature>
<dbReference type="CDD" id="cd18026">
    <property type="entry name" value="DEXHc_POLQ-like"/>
    <property type="match status" value="1"/>
</dbReference>
<dbReference type="PANTHER" id="PTHR47961">
    <property type="entry name" value="DNA POLYMERASE THETA, PUTATIVE (AFU_ORTHOLOGUE AFUA_1G05260)-RELATED"/>
    <property type="match status" value="1"/>
</dbReference>
<reference evidence="11" key="1">
    <citation type="submission" date="2025-08" db="UniProtKB">
        <authorList>
            <consortium name="Ensembl"/>
        </authorList>
    </citation>
    <scope>IDENTIFICATION</scope>
</reference>
<dbReference type="PANTHER" id="PTHR47961:SF12">
    <property type="entry name" value="HELICASE POLQ-LIKE"/>
    <property type="match status" value="1"/>
</dbReference>
<keyword evidence="4" id="KW-0378">Hydrolase</keyword>
<evidence type="ECO:0000256" key="8">
    <source>
        <dbReference type="ARBA" id="ARBA00023242"/>
    </source>
</evidence>
<dbReference type="SUPFAM" id="SSF52540">
    <property type="entry name" value="P-loop containing nucleoside triphosphate hydrolases"/>
    <property type="match status" value="1"/>
</dbReference>
<evidence type="ECO:0000313" key="11">
    <source>
        <dbReference type="Ensembl" id="ENSCWAP00000015064.1"/>
    </source>
</evidence>
<dbReference type="GO" id="GO:0016787">
    <property type="term" value="F:hydrolase activity"/>
    <property type="evidence" value="ECO:0007669"/>
    <property type="project" value="UniProtKB-KW"/>
</dbReference>
<accession>A0A8C3YIP5</accession>
<comment type="subcellular location">
    <subcellularLocation>
        <location evidence="1">Nucleus</location>
    </subcellularLocation>
</comment>
<keyword evidence="5" id="KW-0347">Helicase</keyword>
<dbReference type="InterPro" id="IPR014001">
    <property type="entry name" value="Helicase_ATP-bd"/>
</dbReference>
<dbReference type="GeneTree" id="ENSGT00940000157350"/>
<sequence length="486" mass="54914">MDEGGSRIRRRVSVRKRNRFSMGSVLAVPTTAELKPGDEEKEEEEMVAGNRRRKTVDVQPVEVQHHHFSNSSEFLVPFPTFGIMVCQNIDSEEDMFGDYDSFAENSFLAQVDDLEQKYMQIPEHKHTTDHATEDLCSEKSIKHNILSNSTVGDFTELKRDEHTKNQSRHEDVSIEPEVDLLYDVPSSQILFFESLHNSSDNLGDPSIKKRDWNSSSHKTVNEELLANSIEQPQQIDDSSSQVRTSSDVSRRKSLKDHLKSAMTGNAKAQTPVFSRTKQLKETLLSEEINVAKKTIESSSDDLGPFYSLPSKVRDLYAQFKGIEKLYEWQHTCLTLKSVQERKNLIYSLPTSGGKTLVAEILMLQELLCRRKDALMILPYVAIVQEKISGLSSFGIELGFFVEEYAGSKGKFPPIKRREKKSLYIATIEKGHSLVNSLIETGRISSLGLVVVDELHMIGEGSRGATLEMTLAKILYTSSKYFFTCAL</sequence>
<dbReference type="GO" id="GO:0005524">
    <property type="term" value="F:ATP binding"/>
    <property type="evidence" value="ECO:0007669"/>
    <property type="project" value="UniProtKB-KW"/>
</dbReference>
<dbReference type="Ensembl" id="ENSCWAT00000016357.1">
    <property type="protein sequence ID" value="ENSCWAP00000015064.1"/>
    <property type="gene ID" value="ENSCWAG00000011518.1"/>
</dbReference>
<keyword evidence="8" id="KW-0539">Nucleus</keyword>
<evidence type="ECO:0000256" key="4">
    <source>
        <dbReference type="ARBA" id="ARBA00022801"/>
    </source>
</evidence>
<keyword evidence="2" id="KW-0547">Nucleotide-binding</keyword>
<reference evidence="11" key="2">
    <citation type="submission" date="2025-09" db="UniProtKB">
        <authorList>
            <consortium name="Ensembl"/>
        </authorList>
    </citation>
    <scope>IDENTIFICATION</scope>
</reference>
<keyword evidence="12" id="KW-1185">Reference proteome</keyword>
<name>A0A8C3YIP5_9CETA</name>
<dbReference type="FunFam" id="3.40.50.300:FF:000813">
    <property type="entry name" value="helicase POLQ-like isoform X1"/>
    <property type="match status" value="1"/>
</dbReference>
<feature type="region of interest" description="Disordered" evidence="9">
    <location>
        <begin position="232"/>
        <end position="253"/>
    </location>
</feature>
<gene>
    <name evidence="11" type="primary">HELQ</name>
</gene>
<evidence type="ECO:0000256" key="1">
    <source>
        <dbReference type="ARBA" id="ARBA00004123"/>
    </source>
</evidence>
<evidence type="ECO:0000256" key="7">
    <source>
        <dbReference type="ARBA" id="ARBA00023204"/>
    </source>
</evidence>
<evidence type="ECO:0000313" key="12">
    <source>
        <dbReference type="Proteomes" id="UP000694540"/>
    </source>
</evidence>
<organism evidence="11 12">
    <name type="scientific">Catagonus wagneri</name>
    <name type="common">Chacoan peccary</name>
    <dbReference type="NCBI Taxonomy" id="51154"/>
    <lineage>
        <taxon>Eukaryota</taxon>
        <taxon>Metazoa</taxon>
        <taxon>Chordata</taxon>
        <taxon>Craniata</taxon>
        <taxon>Vertebrata</taxon>
        <taxon>Euteleostomi</taxon>
        <taxon>Mammalia</taxon>
        <taxon>Eutheria</taxon>
        <taxon>Laurasiatheria</taxon>
        <taxon>Artiodactyla</taxon>
        <taxon>Suina</taxon>
        <taxon>Tayassuidae</taxon>
        <taxon>Catagonus</taxon>
    </lineage>
</organism>
<evidence type="ECO:0000259" key="10">
    <source>
        <dbReference type="PROSITE" id="PS51192"/>
    </source>
</evidence>
<evidence type="ECO:0000256" key="6">
    <source>
        <dbReference type="ARBA" id="ARBA00022840"/>
    </source>
</evidence>
<dbReference type="PROSITE" id="PS51192">
    <property type="entry name" value="HELICASE_ATP_BIND_1"/>
    <property type="match status" value="1"/>
</dbReference>
<dbReference type="InterPro" id="IPR050474">
    <property type="entry name" value="Hel308_SKI2-like"/>
</dbReference>
<dbReference type="AlphaFoldDB" id="A0A8C3YIP5"/>
<dbReference type="InterPro" id="IPR011545">
    <property type="entry name" value="DEAD/DEAH_box_helicase_dom"/>
</dbReference>
<dbReference type="GO" id="GO:0005634">
    <property type="term" value="C:nucleus"/>
    <property type="evidence" value="ECO:0007669"/>
    <property type="project" value="UniProtKB-SubCell"/>
</dbReference>
<evidence type="ECO:0000256" key="2">
    <source>
        <dbReference type="ARBA" id="ARBA00022741"/>
    </source>
</evidence>
<dbReference type="Gene3D" id="3.40.50.300">
    <property type="entry name" value="P-loop containing nucleotide triphosphate hydrolases"/>
    <property type="match status" value="1"/>
</dbReference>
<evidence type="ECO:0000256" key="5">
    <source>
        <dbReference type="ARBA" id="ARBA00022806"/>
    </source>
</evidence>